<evidence type="ECO:0000313" key="2">
    <source>
        <dbReference type="Proteomes" id="UP000813461"/>
    </source>
</evidence>
<reference evidence="1" key="1">
    <citation type="journal article" date="2021" name="Nat. Commun.">
        <title>Genetic determinants of endophytism in the Arabidopsis root mycobiome.</title>
        <authorList>
            <person name="Mesny F."/>
            <person name="Miyauchi S."/>
            <person name="Thiergart T."/>
            <person name="Pickel B."/>
            <person name="Atanasova L."/>
            <person name="Karlsson M."/>
            <person name="Huettel B."/>
            <person name="Barry K.W."/>
            <person name="Haridas S."/>
            <person name="Chen C."/>
            <person name="Bauer D."/>
            <person name="Andreopoulos W."/>
            <person name="Pangilinan J."/>
            <person name="LaButti K."/>
            <person name="Riley R."/>
            <person name="Lipzen A."/>
            <person name="Clum A."/>
            <person name="Drula E."/>
            <person name="Henrissat B."/>
            <person name="Kohler A."/>
            <person name="Grigoriev I.V."/>
            <person name="Martin F.M."/>
            <person name="Hacquard S."/>
        </authorList>
    </citation>
    <scope>NUCLEOTIDE SEQUENCE</scope>
    <source>
        <strain evidence="1">MPI-SDFR-AT-0120</strain>
    </source>
</reference>
<comment type="caution">
    <text evidence="1">The sequence shown here is derived from an EMBL/GenBank/DDBJ whole genome shotgun (WGS) entry which is preliminary data.</text>
</comment>
<organism evidence="1 2">
    <name type="scientific">Paraphoma chrysanthemicola</name>
    <dbReference type="NCBI Taxonomy" id="798071"/>
    <lineage>
        <taxon>Eukaryota</taxon>
        <taxon>Fungi</taxon>
        <taxon>Dikarya</taxon>
        <taxon>Ascomycota</taxon>
        <taxon>Pezizomycotina</taxon>
        <taxon>Dothideomycetes</taxon>
        <taxon>Pleosporomycetidae</taxon>
        <taxon>Pleosporales</taxon>
        <taxon>Pleosporineae</taxon>
        <taxon>Phaeosphaeriaceae</taxon>
        <taxon>Paraphoma</taxon>
    </lineage>
</organism>
<keyword evidence="2" id="KW-1185">Reference proteome</keyword>
<name>A0A8K0W3N7_9PLEO</name>
<gene>
    <name evidence="1" type="ORF">FB567DRAFT_4211</name>
</gene>
<dbReference type="AlphaFoldDB" id="A0A8K0W3N7"/>
<dbReference type="EMBL" id="JAGMVJ010000001">
    <property type="protein sequence ID" value="KAH7094462.1"/>
    <property type="molecule type" value="Genomic_DNA"/>
</dbReference>
<evidence type="ECO:0000313" key="1">
    <source>
        <dbReference type="EMBL" id="KAH7094462.1"/>
    </source>
</evidence>
<accession>A0A8K0W3N7</accession>
<proteinExistence type="predicted"/>
<sequence length="160" mass="17049">MGVVRGKFINSLDNSAILTSLQGSIPRESNDSFCFCVCIWRWFGGGDSEVLLELRSVRVTFCCPRCGSLARLCCAVGFGCVCFVELANAYPLSLCELLRGGNLQSRLDTGSSSLLLLCSGSAMPPRSVNGRQGFVASSSLSPACNIRSLIKTSSTRTAFA</sequence>
<dbReference type="Proteomes" id="UP000813461">
    <property type="component" value="Unassembled WGS sequence"/>
</dbReference>
<protein>
    <submittedName>
        <fullName evidence="1">Uncharacterized protein</fullName>
    </submittedName>
</protein>